<feature type="compositionally biased region" description="Basic and acidic residues" evidence="1">
    <location>
        <begin position="475"/>
        <end position="485"/>
    </location>
</feature>
<feature type="compositionally biased region" description="Polar residues" evidence="1">
    <location>
        <begin position="39"/>
        <end position="73"/>
    </location>
</feature>
<feature type="region of interest" description="Disordered" evidence="1">
    <location>
        <begin position="1"/>
        <end position="73"/>
    </location>
</feature>
<dbReference type="RefSeq" id="XP_020126199.1">
    <property type="nucleotide sequence ID" value="XM_020278440.1"/>
</dbReference>
<dbReference type="OrthoDB" id="10477132at2759"/>
<feature type="region of interest" description="Disordered" evidence="1">
    <location>
        <begin position="475"/>
        <end position="507"/>
    </location>
</feature>
<evidence type="ECO:0000313" key="3">
    <source>
        <dbReference type="Proteomes" id="UP000183809"/>
    </source>
</evidence>
<dbReference type="Proteomes" id="UP000183809">
    <property type="component" value="Unassembled WGS sequence"/>
</dbReference>
<feature type="compositionally biased region" description="Polar residues" evidence="1">
    <location>
        <begin position="1"/>
        <end position="31"/>
    </location>
</feature>
<protein>
    <submittedName>
        <fullName evidence="2">Annexin a7-like</fullName>
    </submittedName>
</protein>
<feature type="compositionally biased region" description="Acidic residues" evidence="1">
    <location>
        <begin position="498"/>
        <end position="507"/>
    </location>
</feature>
<gene>
    <name evidence="2" type="ORF">BKCO1_6900021</name>
</gene>
<accession>A0A1J9RBV2</accession>
<proteinExistence type="predicted"/>
<evidence type="ECO:0000313" key="2">
    <source>
        <dbReference type="EMBL" id="OJD29939.1"/>
    </source>
</evidence>
<name>A0A1J9RBV2_9PEZI</name>
<organism evidence="2 3">
    <name type="scientific">Diplodia corticola</name>
    <dbReference type="NCBI Taxonomy" id="236234"/>
    <lineage>
        <taxon>Eukaryota</taxon>
        <taxon>Fungi</taxon>
        <taxon>Dikarya</taxon>
        <taxon>Ascomycota</taxon>
        <taxon>Pezizomycotina</taxon>
        <taxon>Dothideomycetes</taxon>
        <taxon>Dothideomycetes incertae sedis</taxon>
        <taxon>Botryosphaeriales</taxon>
        <taxon>Botryosphaeriaceae</taxon>
        <taxon>Diplodia</taxon>
    </lineage>
</organism>
<sequence length="507" mass="55985">MRPLITSPQTITRQDGPTEAMSGQQSRNQDALQDERRSISQSGQQNVSQPAAASNLFNTNYRGPQDAEQQGQLRNTNASSGIYGIPALAYNAPVYNQFGQAPSPAVGRGRGNPPRQGGHRSRVAAAGGRQPSYSGRSSPYPPVGPAYSPRGYQQQLPYPPAAHRGRGHSGPVRFPPSAPAGRGVGPRGQRGESGRRRSPAPTPASSQHVCSAQFTRPSQPAPSRGRPAFPPVQFGKDDFPSLGSQSRQSTPRQQRESGTDQGRPAAGRGRGRGRYVPFTDFSLGGSTGPTPTGVDNIREPASTLLPRPRFHRNADFRLTLSQCYRGKIVFIDELSGLDYSGHPAVIRSVNRATRQIRFFKKSSFKGIGGFLNKYGEYVNQAQKRWHEKQWLLVDDGTTRPHHGTPLLRLADGEMMPEKGSYVDIHGDAELHVDYFSKYSRFGSFPDLYLPEEEMAVLERYSEWYLKKDAEYRQAEERRKREKWQVDESTGADVGNVYEDSENENEAG</sequence>
<dbReference type="EMBL" id="MNUE01000069">
    <property type="protein sequence ID" value="OJD29939.1"/>
    <property type="molecule type" value="Genomic_DNA"/>
</dbReference>
<evidence type="ECO:0000256" key="1">
    <source>
        <dbReference type="SAM" id="MobiDB-lite"/>
    </source>
</evidence>
<feature type="compositionally biased region" description="Polar residues" evidence="1">
    <location>
        <begin position="203"/>
        <end position="218"/>
    </location>
</feature>
<comment type="caution">
    <text evidence="2">The sequence shown here is derived from an EMBL/GenBank/DDBJ whole genome shotgun (WGS) entry which is preliminary data.</text>
</comment>
<dbReference type="AlphaFoldDB" id="A0A1J9RBV2"/>
<feature type="region of interest" description="Disordered" evidence="1">
    <location>
        <begin position="101"/>
        <end position="300"/>
    </location>
</feature>
<reference evidence="2 3" key="1">
    <citation type="submission" date="2016-10" db="EMBL/GenBank/DDBJ databases">
        <title>Proteomics and genomics reveal pathogen-plant mechanisms compatible with a hemibiotrophic lifestyle of Diplodia corticola.</title>
        <authorList>
            <person name="Fernandes I."/>
            <person name="De Jonge R."/>
            <person name="Van De Peer Y."/>
            <person name="Devreese B."/>
            <person name="Alves A."/>
            <person name="Esteves A.C."/>
        </authorList>
    </citation>
    <scope>NUCLEOTIDE SEQUENCE [LARGE SCALE GENOMIC DNA]</scope>
    <source>
        <strain evidence="2 3">CBS 112549</strain>
    </source>
</reference>
<dbReference type="GeneID" id="31018701"/>
<feature type="compositionally biased region" description="Low complexity" evidence="1">
    <location>
        <begin position="127"/>
        <end position="138"/>
    </location>
</feature>
<keyword evidence="3" id="KW-1185">Reference proteome</keyword>